<keyword evidence="2" id="KW-0472">Membrane</keyword>
<dbReference type="Pfam" id="PF20153">
    <property type="entry name" value="DUF6535"/>
    <property type="match status" value="1"/>
</dbReference>
<name>A0A164MB87_9AGAM</name>
<proteinExistence type="predicted"/>
<feature type="transmembrane region" description="Helical" evidence="2">
    <location>
        <begin position="256"/>
        <end position="280"/>
    </location>
</feature>
<keyword evidence="5" id="KW-1185">Reference proteome</keyword>
<feature type="transmembrane region" description="Helical" evidence="2">
    <location>
        <begin position="223"/>
        <end position="244"/>
    </location>
</feature>
<feature type="transmembrane region" description="Helical" evidence="2">
    <location>
        <begin position="111"/>
        <end position="135"/>
    </location>
</feature>
<reference evidence="4 5" key="1">
    <citation type="journal article" date="2016" name="Mol. Biol. Evol.">
        <title>Comparative Genomics of Early-Diverging Mushroom-Forming Fungi Provides Insights into the Origins of Lignocellulose Decay Capabilities.</title>
        <authorList>
            <person name="Nagy L.G."/>
            <person name="Riley R."/>
            <person name="Tritt A."/>
            <person name="Adam C."/>
            <person name="Daum C."/>
            <person name="Floudas D."/>
            <person name="Sun H."/>
            <person name="Yadav J.S."/>
            <person name="Pangilinan J."/>
            <person name="Larsson K.H."/>
            <person name="Matsuura K."/>
            <person name="Barry K."/>
            <person name="Labutti K."/>
            <person name="Kuo R."/>
            <person name="Ohm R.A."/>
            <person name="Bhattacharya S.S."/>
            <person name="Shirouzu T."/>
            <person name="Yoshinaga Y."/>
            <person name="Martin F.M."/>
            <person name="Grigoriev I.V."/>
            <person name="Hibbett D.S."/>
        </authorList>
    </citation>
    <scope>NUCLEOTIDE SEQUENCE [LARGE SCALE GENOMIC DNA]</scope>
    <source>
        <strain evidence="4 5">HHB9708</strain>
    </source>
</reference>
<protein>
    <recommendedName>
        <fullName evidence="3">DUF6535 domain-containing protein</fullName>
    </recommendedName>
</protein>
<keyword evidence="2" id="KW-0812">Transmembrane</keyword>
<feature type="region of interest" description="Disordered" evidence="1">
    <location>
        <begin position="803"/>
        <end position="835"/>
    </location>
</feature>
<feature type="domain" description="DUF6535" evidence="3">
    <location>
        <begin position="91"/>
        <end position="245"/>
    </location>
</feature>
<evidence type="ECO:0000259" key="3">
    <source>
        <dbReference type="Pfam" id="PF20153"/>
    </source>
</evidence>
<accession>A0A164MB87</accession>
<feature type="compositionally biased region" description="Pro residues" evidence="1">
    <location>
        <begin position="1"/>
        <end position="10"/>
    </location>
</feature>
<dbReference type="EMBL" id="KV419486">
    <property type="protein sequence ID" value="KZS86549.1"/>
    <property type="molecule type" value="Genomic_DNA"/>
</dbReference>
<keyword evidence="2" id="KW-1133">Transmembrane helix</keyword>
<organism evidence="4 5">
    <name type="scientific">Sistotremastrum niveocremeum HHB9708</name>
    <dbReference type="NCBI Taxonomy" id="1314777"/>
    <lineage>
        <taxon>Eukaryota</taxon>
        <taxon>Fungi</taxon>
        <taxon>Dikarya</taxon>
        <taxon>Basidiomycota</taxon>
        <taxon>Agaricomycotina</taxon>
        <taxon>Agaricomycetes</taxon>
        <taxon>Sistotremastrales</taxon>
        <taxon>Sistotremastraceae</taxon>
        <taxon>Sertulicium</taxon>
        <taxon>Sertulicium niveocremeum</taxon>
    </lineage>
</organism>
<evidence type="ECO:0000313" key="5">
    <source>
        <dbReference type="Proteomes" id="UP000076722"/>
    </source>
</evidence>
<dbReference type="AlphaFoldDB" id="A0A164MB87"/>
<evidence type="ECO:0000256" key="1">
    <source>
        <dbReference type="SAM" id="MobiDB-lite"/>
    </source>
</evidence>
<evidence type="ECO:0000313" key="4">
    <source>
        <dbReference type="EMBL" id="KZS86549.1"/>
    </source>
</evidence>
<feature type="region of interest" description="Disordered" evidence="1">
    <location>
        <begin position="1"/>
        <end position="22"/>
    </location>
</feature>
<evidence type="ECO:0000256" key="2">
    <source>
        <dbReference type="SAM" id="Phobius"/>
    </source>
</evidence>
<feature type="transmembrane region" description="Helical" evidence="2">
    <location>
        <begin position="164"/>
        <end position="183"/>
    </location>
</feature>
<gene>
    <name evidence="4" type="ORF">SISNIDRAFT_491859</name>
</gene>
<dbReference type="InterPro" id="IPR045338">
    <property type="entry name" value="DUF6535"/>
</dbReference>
<dbReference type="Proteomes" id="UP000076722">
    <property type="component" value="Unassembled WGS sequence"/>
</dbReference>
<sequence length="869" mass="97726">MSDPTPPPTEPTSTTNADGEAHEASVTALLTSQFGALLDAVKILNVTMDGVKTTLVDHGKKFDILTRDALKNDQAYDQKDLEDESTCMALYDMVMAKTKEKADEWKETMEVTLIFIALFSAVLTAFLVPATQALLPNSGNSGNLTLSSSQRPPLPPRSAEAVCAFYYLSLITAIIIAVLCALGRRWVRKLTTKPNVKTWREKMFWHIERMHRAESWLQTLMEVLYWMLLSSIGLFMGGLLYQLWNLSGSFEKQPPILLATWALGVILASGVAFTMVATTYHAIRYEASIFEGLISKLVVGQAKTVHPESSGSIGRWLRSRAAKGRKWFAELKVDESLRSGWARVKTVKPGDVSRIQALMIRKMWTVFNGFARLVKGEKVLANLKMNSMMKASHWIERNRAEVECESIDQLLLTYLDQIAEASDPSLLDRAVASLSYRDWVQHGDGSVERLQQVFRRLMATDTSFRVKETVSAQISRFSVWISERRDEIERNRRERAQQDGLAREGSEFWIARSREREAEAKQDEKQEHRAIELTKFLLNQRTDRISRWLTPTWENYTDILNLLSLPFDNFMAKCICINDHHNNLGDHKKIFLASVDHCRDLLESKDHDDVTHILMHLDFSSAVKSFVLAATYFPFYNDILRLIVGDRTTEVLHILNEIFSTPRDWSGVDPSGASSVFLIAAGSSSQFSSDLDLSPIIAHLAQHPSWEKWRQASQTLMAYLVQSQLLTLSDPAGVHHFLRQCVLLRLAPPPNSSFREIRSATVETRETAVMLLDRYVAFVASSIPLPPSPLSISDDIVTINSQDPDLDIPNLSDSDGSNEAAPSPSIYTVHDPLTPPPDPLVIPSTPFASPSSATHHVINMTNPELRFDD</sequence>